<evidence type="ECO:0000313" key="2">
    <source>
        <dbReference type="EMBL" id="MCW0483062.1"/>
    </source>
</evidence>
<keyword evidence="1" id="KW-1133">Transmembrane helix</keyword>
<accession>A0AA42C9Y7</accession>
<organism evidence="2 3">
    <name type="scientific">Gaoshiqia sediminis</name>
    <dbReference type="NCBI Taxonomy" id="2986998"/>
    <lineage>
        <taxon>Bacteria</taxon>
        <taxon>Pseudomonadati</taxon>
        <taxon>Bacteroidota</taxon>
        <taxon>Bacteroidia</taxon>
        <taxon>Marinilabiliales</taxon>
        <taxon>Prolixibacteraceae</taxon>
        <taxon>Gaoshiqia</taxon>
    </lineage>
</organism>
<keyword evidence="3" id="KW-1185">Reference proteome</keyword>
<keyword evidence="1" id="KW-0812">Transmembrane</keyword>
<dbReference type="RefSeq" id="WP_282591663.1">
    <property type="nucleotide sequence ID" value="NZ_JAPAAF010000011.1"/>
</dbReference>
<feature type="transmembrane region" description="Helical" evidence="1">
    <location>
        <begin position="61"/>
        <end position="80"/>
    </location>
</feature>
<dbReference type="Proteomes" id="UP001163821">
    <property type="component" value="Unassembled WGS sequence"/>
</dbReference>
<reference evidence="2" key="1">
    <citation type="submission" date="2022-10" db="EMBL/GenBank/DDBJ databases">
        <title>Gaoshiqiia sediminis gen. nov., sp. nov., isolated from coastal sediment.</title>
        <authorList>
            <person name="Yu W.X."/>
            <person name="Mu D.S."/>
            <person name="Du J.Z."/>
            <person name="Liang Y.Q."/>
        </authorList>
    </citation>
    <scope>NUCLEOTIDE SEQUENCE</scope>
    <source>
        <strain evidence="2">A06</strain>
    </source>
</reference>
<sequence>MKPFQFKQLDLKPEGNWLSRALKSPHLRKTMLAAGLGALLGYAFFYFSAPADSSVLWSSEALSNILMGLGFGIFITNSPCARGRC</sequence>
<comment type="caution">
    <text evidence="2">The sequence shown here is derived from an EMBL/GenBank/DDBJ whole genome shotgun (WGS) entry which is preliminary data.</text>
</comment>
<gene>
    <name evidence="2" type="ORF">N2K84_10000</name>
</gene>
<dbReference type="AlphaFoldDB" id="A0AA42C9Y7"/>
<evidence type="ECO:0000256" key="1">
    <source>
        <dbReference type="SAM" id="Phobius"/>
    </source>
</evidence>
<dbReference type="EMBL" id="JAPAAF010000011">
    <property type="protein sequence ID" value="MCW0483062.1"/>
    <property type="molecule type" value="Genomic_DNA"/>
</dbReference>
<evidence type="ECO:0000313" key="3">
    <source>
        <dbReference type="Proteomes" id="UP001163821"/>
    </source>
</evidence>
<feature type="transmembrane region" description="Helical" evidence="1">
    <location>
        <begin position="30"/>
        <end position="49"/>
    </location>
</feature>
<name>A0AA42C9Y7_9BACT</name>
<proteinExistence type="predicted"/>
<keyword evidence="1" id="KW-0472">Membrane</keyword>
<protein>
    <submittedName>
        <fullName evidence="2">Uncharacterized protein</fullName>
    </submittedName>
</protein>